<keyword evidence="4" id="KW-0378">Hydrolase</keyword>
<dbReference type="Pfam" id="PF02837">
    <property type="entry name" value="Glyco_hydro_2_N"/>
    <property type="match status" value="1"/>
</dbReference>
<evidence type="ECO:0000259" key="3">
    <source>
        <dbReference type="Pfam" id="PF02837"/>
    </source>
</evidence>
<organism evidence="4 5">
    <name type="scientific">Deinococcus rubellus</name>
    <dbReference type="NCBI Taxonomy" id="1889240"/>
    <lineage>
        <taxon>Bacteria</taxon>
        <taxon>Thermotogati</taxon>
        <taxon>Deinococcota</taxon>
        <taxon>Deinococci</taxon>
        <taxon>Deinococcales</taxon>
        <taxon>Deinococcaceae</taxon>
        <taxon>Deinococcus</taxon>
    </lineage>
</organism>
<evidence type="ECO:0000313" key="5">
    <source>
        <dbReference type="Proteomes" id="UP001060261"/>
    </source>
</evidence>
<dbReference type="InterPro" id="IPR036156">
    <property type="entry name" value="Beta-gal/glucu_dom_sf"/>
</dbReference>
<sequence>MTYPRPLLRRAHWRALDGAWQLAFSGSPDPQKVNFDQTVQVPYAPESPRSGVHDLGLHPVVWYQQTFTLSGDDLPSAGEQLLLHFGAVDWEARVWANGHFLGEHRGGYTPFTFDVTPALSGQALTEQTLTITVRASDDPHDLAQPRGKQDWQASGQGHGIWYPRTSGIWQTVWLERVPAARLSHLCWTPDVADFSLRLDAEVTPQETGAQLRVTLRCGEEVLMRDTYGLNGPALSRVLRLPDPGIDDARAVYLWSPEHPQLLDATLEVLSAEGEVLDEVHSYTALRSVGSAAGRFLLNGHPYPLRLALDQGYWLEGGMTATDDEYRADVELAKKLGFNGVRKHQKIESPQWLTWCDRLGLLVWEELPSVYAYSPHGIERLTQTWLEVLRRDASHPCIVVWVVFNESWGVPDLPLRAEQRALVQSFYSLTRSLDTSRLVIGNDGWEHVVSDLLTIHDYTDDPQKLLERYGDSQAVARSLHSFRSAGRALTLPEFTNLTAPAVLSEFGGVAYRSGGKKQPGWGYSEAPNAKAFLTHYAALMKAVHACQGLAGFCYTQLTDTYQEINGLTRMDRTPKADLAKLAAATLGHARKPHNPLGYSSSWLRLHVADGELGSDAEDERFSLGEHLTDEPVQ</sequence>
<dbReference type="EMBL" id="CP104213">
    <property type="protein sequence ID" value="UWX64992.1"/>
    <property type="molecule type" value="Genomic_DNA"/>
</dbReference>
<keyword evidence="5" id="KW-1185">Reference proteome</keyword>
<dbReference type="PANTHER" id="PTHR42732">
    <property type="entry name" value="BETA-GALACTOSIDASE"/>
    <property type="match status" value="1"/>
</dbReference>
<dbReference type="Gene3D" id="2.60.120.260">
    <property type="entry name" value="Galactose-binding domain-like"/>
    <property type="match status" value="1"/>
</dbReference>
<evidence type="ECO:0000313" key="4">
    <source>
        <dbReference type="EMBL" id="UWX64992.1"/>
    </source>
</evidence>
<dbReference type="InterPro" id="IPR051913">
    <property type="entry name" value="GH2_Domain-Containing"/>
</dbReference>
<feature type="domain" description="Glycosyl hydrolases family 2 sugar binding" evidence="3">
    <location>
        <begin position="58"/>
        <end position="120"/>
    </location>
</feature>
<name>A0ABY5YLL5_9DEIO</name>
<gene>
    <name evidence="4" type="ORF">N0D28_04860</name>
</gene>
<dbReference type="GO" id="GO:0016787">
    <property type="term" value="F:hydrolase activity"/>
    <property type="evidence" value="ECO:0007669"/>
    <property type="project" value="UniProtKB-KW"/>
</dbReference>
<dbReference type="SUPFAM" id="SSF49303">
    <property type="entry name" value="beta-Galactosidase/glucuronidase domain"/>
    <property type="match status" value="1"/>
</dbReference>
<evidence type="ECO:0000256" key="1">
    <source>
        <dbReference type="ARBA" id="ARBA00007401"/>
    </source>
</evidence>
<dbReference type="SUPFAM" id="SSF51445">
    <property type="entry name" value="(Trans)glycosidases"/>
    <property type="match status" value="1"/>
</dbReference>
<feature type="domain" description="Glycoside hydrolase family 2 catalytic" evidence="2">
    <location>
        <begin position="320"/>
        <end position="580"/>
    </location>
</feature>
<dbReference type="PANTHER" id="PTHR42732:SF2">
    <property type="entry name" value="BETA-MANNOSIDASE"/>
    <property type="match status" value="1"/>
</dbReference>
<evidence type="ECO:0000259" key="2">
    <source>
        <dbReference type="Pfam" id="PF02836"/>
    </source>
</evidence>
<proteinExistence type="inferred from homology"/>
<dbReference type="RefSeq" id="WP_260561250.1">
    <property type="nucleotide sequence ID" value="NZ_BAABEC010000191.1"/>
</dbReference>
<protein>
    <submittedName>
        <fullName evidence="4">Glycoside hydrolase family 2</fullName>
    </submittedName>
</protein>
<dbReference type="InterPro" id="IPR008979">
    <property type="entry name" value="Galactose-bd-like_sf"/>
</dbReference>
<dbReference type="InterPro" id="IPR017853">
    <property type="entry name" value="GH"/>
</dbReference>
<dbReference type="Pfam" id="PF02836">
    <property type="entry name" value="Glyco_hydro_2_C"/>
    <property type="match status" value="1"/>
</dbReference>
<dbReference type="InterPro" id="IPR006103">
    <property type="entry name" value="Glyco_hydro_2_cat"/>
</dbReference>
<dbReference type="Gene3D" id="3.20.20.80">
    <property type="entry name" value="Glycosidases"/>
    <property type="match status" value="1"/>
</dbReference>
<comment type="similarity">
    <text evidence="1">Belongs to the glycosyl hydrolase 2 family.</text>
</comment>
<accession>A0ABY5YLL5</accession>
<dbReference type="InterPro" id="IPR006104">
    <property type="entry name" value="Glyco_hydro_2_N"/>
</dbReference>
<dbReference type="SUPFAM" id="SSF49785">
    <property type="entry name" value="Galactose-binding domain-like"/>
    <property type="match status" value="1"/>
</dbReference>
<reference evidence="4" key="1">
    <citation type="submission" date="2022-09" db="EMBL/GenBank/DDBJ databases">
        <title>genome sequence of Deinococcus rubellus.</title>
        <authorList>
            <person name="Srinivasan S."/>
        </authorList>
    </citation>
    <scope>NUCLEOTIDE SEQUENCE</scope>
    <source>
        <strain evidence="4">Ant6</strain>
    </source>
</reference>
<dbReference type="Proteomes" id="UP001060261">
    <property type="component" value="Chromosome"/>
</dbReference>